<dbReference type="EMBL" id="MTQA01000056">
    <property type="protein sequence ID" value="PNP82771.1"/>
    <property type="molecule type" value="Genomic_DNA"/>
</dbReference>
<feature type="compositionally biased region" description="Acidic residues" evidence="1">
    <location>
        <begin position="11"/>
        <end position="39"/>
    </location>
</feature>
<proteinExistence type="predicted"/>
<comment type="caution">
    <text evidence="2">The sequence shown here is derived from an EMBL/GenBank/DDBJ whole genome shotgun (WGS) entry which is preliminary data.</text>
</comment>
<evidence type="ECO:0000313" key="3">
    <source>
        <dbReference type="Proteomes" id="UP000236664"/>
    </source>
</evidence>
<dbReference type="AlphaFoldDB" id="A0A2K0WKI8"/>
<protein>
    <submittedName>
        <fullName evidence="2">Uncharacterized protein</fullName>
    </submittedName>
</protein>
<feature type="compositionally biased region" description="Basic and acidic residues" evidence="1">
    <location>
        <begin position="59"/>
        <end position="76"/>
    </location>
</feature>
<name>A0A2K0WKI8_GIBNY</name>
<reference evidence="2 3" key="1">
    <citation type="submission" date="2017-06" db="EMBL/GenBank/DDBJ databases">
        <title>Genome of Fusarium nygamai isolate CS10214.</title>
        <authorList>
            <person name="Gardiner D.M."/>
            <person name="Obanor F."/>
            <person name="Kazan K."/>
        </authorList>
    </citation>
    <scope>NUCLEOTIDE SEQUENCE [LARGE SCALE GENOMIC DNA]</scope>
    <source>
        <strain evidence="2 3">CS10214</strain>
    </source>
</reference>
<evidence type="ECO:0000313" key="2">
    <source>
        <dbReference type="EMBL" id="PNP82771.1"/>
    </source>
</evidence>
<organism evidence="2 3">
    <name type="scientific">Gibberella nygamai</name>
    <name type="common">Bean root rot disease fungus</name>
    <name type="synonym">Fusarium nygamai</name>
    <dbReference type="NCBI Taxonomy" id="42673"/>
    <lineage>
        <taxon>Eukaryota</taxon>
        <taxon>Fungi</taxon>
        <taxon>Dikarya</taxon>
        <taxon>Ascomycota</taxon>
        <taxon>Pezizomycotina</taxon>
        <taxon>Sordariomycetes</taxon>
        <taxon>Hypocreomycetidae</taxon>
        <taxon>Hypocreales</taxon>
        <taxon>Nectriaceae</taxon>
        <taxon>Fusarium</taxon>
        <taxon>Fusarium fujikuroi species complex</taxon>
    </lineage>
</organism>
<accession>A0A2K0WKI8</accession>
<feature type="region of interest" description="Disordered" evidence="1">
    <location>
        <begin position="1"/>
        <end position="76"/>
    </location>
</feature>
<sequence length="110" mass="12554">MDLNESREHGGEDDDEDDDEEGFEDEVEEGFEDDDEEGVEEGRVGDRTEEEKETEDNEGVQKEENNERPGLKTEDIGKYIHTAFSLRTDFEDGKIGSIELSELVRQLCPP</sequence>
<feature type="compositionally biased region" description="Basic and acidic residues" evidence="1">
    <location>
        <begin position="40"/>
        <end position="50"/>
    </location>
</feature>
<keyword evidence="3" id="KW-1185">Reference proteome</keyword>
<evidence type="ECO:0000256" key="1">
    <source>
        <dbReference type="SAM" id="MobiDB-lite"/>
    </source>
</evidence>
<feature type="compositionally biased region" description="Basic and acidic residues" evidence="1">
    <location>
        <begin position="1"/>
        <end position="10"/>
    </location>
</feature>
<dbReference type="Proteomes" id="UP000236664">
    <property type="component" value="Unassembled WGS sequence"/>
</dbReference>
<gene>
    <name evidence="2" type="ORF">FNYG_04002</name>
</gene>